<evidence type="ECO:0000313" key="9">
    <source>
        <dbReference type="EMBL" id="MBB6130293.1"/>
    </source>
</evidence>
<reference evidence="9 10" key="1">
    <citation type="submission" date="2020-08" db="EMBL/GenBank/DDBJ databases">
        <title>Genomic Encyclopedia of Type Strains, Phase IV (KMG-V): Genome sequencing to study the core and pangenomes of soil and plant-associated prokaryotes.</title>
        <authorList>
            <person name="Whitman W."/>
        </authorList>
    </citation>
    <scope>NUCLEOTIDE SEQUENCE [LARGE SCALE GENOMIC DNA]</scope>
    <source>
        <strain evidence="9 10">MP601</strain>
    </source>
</reference>
<sequence length="791" mass="88784">MIKNYLKIAWRNVVRNKVHTFINVAGLSVGLVCSLLILLWVQNELSVDVFFKNSSRLYCVYEHQNYDHTMHGSYNTPGPTAEQMKKVLPEVEYATSAGFDQTNTFQVGDKILKQSGSAGSADYFSVFSYKLLQGDAKSALNTPASLAISRKMATAFFGSPQAAIGKTIRYENSKNFTVTAVFEDLPKNASQKFDYLINWYAFLNENGWAREWGNQGPATFVMLKPNTNPAAFEKKIAHFLDAYNGTIRKTSTFIIDLGIQRYDEGYLHGKFEGDKFVGGRIEYVRIFSIVAIFILLIACINFMNLTTARSVKRAKEIGVRKVVGAERWVLIQQFISESLLITTISVAIALFLLVLLLPVFNQVTQKQIELPFNQTSFWIKLGLITLITGLVSGSYPALFLSSFNPVKVLKGTLRLDVGTTLFRKGLVVFQFVLSVILISGTIVISRQMNYIQSKNLGYDRENMIYIPLEGDLLPKYSLFKEEALRMPGIQSVTRISTEPTNIQNGTGGVNWTGKDTTVNIQFTQASVGYDFVQTMKLKVLSGRDFSKEYPTDSVGYILNEAALKRIGYKDPIGQPLTFWGKRGKIVGLIKDFHFNSMHDAIRPLILRLREHETYGSILVRTEPGKTREALATMEKICHQLNPSFPFTYNFSDQEYQKLYQNEQIVGKLSNGFAFLAVFISCLGLLGLAMFTAEQRVKEIGIRKVLGASVGSLFALLSSEFLVLVVIALFIASPIAWYATGKWLQDFAYRTPVHWWMFALSGVIIIFIALVTVSFQSVKAALINPIKSLRSE</sequence>
<evidence type="ECO:0000256" key="5">
    <source>
        <dbReference type="ARBA" id="ARBA00023136"/>
    </source>
</evidence>
<comment type="caution">
    <text evidence="9">The sequence shown here is derived from an EMBL/GenBank/DDBJ whole genome shotgun (WGS) entry which is preliminary data.</text>
</comment>
<protein>
    <submittedName>
        <fullName evidence="9">ABC-type antimicrobial peptide transport system permease subunit</fullName>
    </submittedName>
</protein>
<dbReference type="AlphaFoldDB" id="A0A841JGK1"/>
<evidence type="ECO:0000256" key="6">
    <source>
        <dbReference type="SAM" id="Phobius"/>
    </source>
</evidence>
<comment type="subcellular location">
    <subcellularLocation>
        <location evidence="1">Cell membrane</location>
        <topology evidence="1">Multi-pass membrane protein</topology>
    </subcellularLocation>
</comment>
<proteinExistence type="predicted"/>
<dbReference type="PANTHER" id="PTHR30572">
    <property type="entry name" value="MEMBRANE COMPONENT OF TRANSPORTER-RELATED"/>
    <property type="match status" value="1"/>
</dbReference>
<feature type="domain" description="MacB-like periplasmic core" evidence="8">
    <location>
        <begin position="20"/>
        <end position="237"/>
    </location>
</feature>
<feature type="transmembrane region" description="Helical" evidence="6">
    <location>
        <begin position="752"/>
        <end position="774"/>
    </location>
</feature>
<dbReference type="PANTHER" id="PTHR30572:SF18">
    <property type="entry name" value="ABC-TYPE MACROLIDE FAMILY EXPORT SYSTEM PERMEASE COMPONENT 2"/>
    <property type="match status" value="1"/>
</dbReference>
<dbReference type="InterPro" id="IPR025857">
    <property type="entry name" value="MacB_PCD"/>
</dbReference>
<dbReference type="RefSeq" id="WP_183589136.1">
    <property type="nucleotide sequence ID" value="NZ_JACHCA010000014.1"/>
</dbReference>
<evidence type="ECO:0000256" key="3">
    <source>
        <dbReference type="ARBA" id="ARBA00022692"/>
    </source>
</evidence>
<evidence type="ECO:0000256" key="2">
    <source>
        <dbReference type="ARBA" id="ARBA00022475"/>
    </source>
</evidence>
<dbReference type="Pfam" id="PF12704">
    <property type="entry name" value="MacB_PCD"/>
    <property type="match status" value="2"/>
</dbReference>
<dbReference type="GO" id="GO:0022857">
    <property type="term" value="F:transmembrane transporter activity"/>
    <property type="evidence" value="ECO:0007669"/>
    <property type="project" value="TreeGrafter"/>
</dbReference>
<dbReference type="InterPro" id="IPR050250">
    <property type="entry name" value="Macrolide_Exporter_MacB"/>
</dbReference>
<gene>
    <name evidence="9" type="ORF">HDF22_004433</name>
</gene>
<keyword evidence="5 6" id="KW-0472">Membrane</keyword>
<dbReference type="InterPro" id="IPR003838">
    <property type="entry name" value="ABC3_permease_C"/>
</dbReference>
<dbReference type="Proteomes" id="UP000548326">
    <property type="component" value="Unassembled WGS sequence"/>
</dbReference>
<feature type="transmembrane region" description="Helical" evidence="6">
    <location>
        <begin position="671"/>
        <end position="692"/>
    </location>
</feature>
<feature type="transmembrane region" description="Helical" evidence="6">
    <location>
        <begin position="339"/>
        <end position="357"/>
    </location>
</feature>
<evidence type="ECO:0000259" key="7">
    <source>
        <dbReference type="Pfam" id="PF02687"/>
    </source>
</evidence>
<feature type="domain" description="MacB-like periplasmic core" evidence="8">
    <location>
        <begin position="434"/>
        <end position="631"/>
    </location>
</feature>
<dbReference type="GO" id="GO:0005886">
    <property type="term" value="C:plasma membrane"/>
    <property type="evidence" value="ECO:0007669"/>
    <property type="project" value="UniProtKB-SubCell"/>
</dbReference>
<evidence type="ECO:0000256" key="1">
    <source>
        <dbReference type="ARBA" id="ARBA00004651"/>
    </source>
</evidence>
<feature type="transmembrane region" description="Helical" evidence="6">
    <location>
        <begin position="283"/>
        <end position="305"/>
    </location>
</feature>
<keyword evidence="4 6" id="KW-1133">Transmembrane helix</keyword>
<organism evidence="9 10">
    <name type="scientific">Mucilaginibacter lappiensis</name>
    <dbReference type="NCBI Taxonomy" id="354630"/>
    <lineage>
        <taxon>Bacteria</taxon>
        <taxon>Pseudomonadati</taxon>
        <taxon>Bacteroidota</taxon>
        <taxon>Sphingobacteriia</taxon>
        <taxon>Sphingobacteriales</taxon>
        <taxon>Sphingobacteriaceae</taxon>
        <taxon>Mucilaginibacter</taxon>
    </lineage>
</organism>
<evidence type="ECO:0000313" key="10">
    <source>
        <dbReference type="Proteomes" id="UP000548326"/>
    </source>
</evidence>
<accession>A0A841JGK1</accession>
<feature type="transmembrane region" description="Helical" evidence="6">
    <location>
        <begin position="704"/>
        <end position="732"/>
    </location>
</feature>
<dbReference type="EMBL" id="JACHCA010000014">
    <property type="protein sequence ID" value="MBB6130293.1"/>
    <property type="molecule type" value="Genomic_DNA"/>
</dbReference>
<keyword evidence="2" id="KW-1003">Cell membrane</keyword>
<evidence type="ECO:0000259" key="8">
    <source>
        <dbReference type="Pfam" id="PF12704"/>
    </source>
</evidence>
<feature type="transmembrane region" description="Helical" evidence="6">
    <location>
        <begin position="21"/>
        <end position="41"/>
    </location>
</feature>
<feature type="domain" description="ABC3 transporter permease C-terminal" evidence="7">
    <location>
        <begin position="289"/>
        <end position="402"/>
    </location>
</feature>
<feature type="transmembrane region" description="Helical" evidence="6">
    <location>
        <begin position="421"/>
        <end position="444"/>
    </location>
</feature>
<feature type="domain" description="ABC3 transporter permease C-terminal" evidence="7">
    <location>
        <begin position="671"/>
        <end position="783"/>
    </location>
</feature>
<keyword evidence="3 6" id="KW-0812">Transmembrane</keyword>
<dbReference type="Pfam" id="PF02687">
    <property type="entry name" value="FtsX"/>
    <property type="match status" value="2"/>
</dbReference>
<evidence type="ECO:0000256" key="4">
    <source>
        <dbReference type="ARBA" id="ARBA00022989"/>
    </source>
</evidence>
<name>A0A841JGK1_9SPHI</name>
<feature type="transmembrane region" description="Helical" evidence="6">
    <location>
        <begin position="377"/>
        <end position="400"/>
    </location>
</feature>